<sequence length="297" mass="33217">MSPPRALARDISFDVERQSLTCNHLAAYSIFVDYVFRALSDPSRRRLLDDLNRRNGQTLGELCAGLAMTRQSVSKHLAILAAANLISTTKHGREKLHYLNAAPINAIADRWLSQYDRQRAKALADLKTALEQSPMDNNGTDEDFVYITYIKTTPEKLWQALTEPAFIKQYWGIELISDWKVDSTIDWHVAGVVISDPEQVVLVADKPHRLSFTWHTVSEEFGKAINADPQEVADMAAEKRSTATFELEQQGDVVKLTLIHTGFPADSELRAGVSQGWQPILSSLKTLLETGQALPTE</sequence>
<dbReference type="PANTHER" id="PTHR38600:SF1">
    <property type="entry name" value="TRANSCRIPTIONAL REGULATORY PROTEIN"/>
    <property type="match status" value="1"/>
</dbReference>
<dbReference type="KEGG" id="rsa:RSal33209_0168"/>
<evidence type="ECO:0000256" key="1">
    <source>
        <dbReference type="ARBA" id="ARBA00006817"/>
    </source>
</evidence>
<organism evidence="3 4">
    <name type="scientific">Renibacterium salmoninarum (strain ATCC 33209 / DSM 20767 / JCM 11484 / NBRC 15589 / NCIMB 2235)</name>
    <dbReference type="NCBI Taxonomy" id="288705"/>
    <lineage>
        <taxon>Bacteria</taxon>
        <taxon>Bacillati</taxon>
        <taxon>Actinomycetota</taxon>
        <taxon>Actinomycetes</taxon>
        <taxon>Micrococcales</taxon>
        <taxon>Micrococcaceae</taxon>
        <taxon>Renibacterium</taxon>
    </lineage>
</organism>
<dbReference type="STRING" id="288705.RSal33209_0168"/>
<evidence type="ECO:0000313" key="3">
    <source>
        <dbReference type="EMBL" id="ABY21924.1"/>
    </source>
</evidence>
<dbReference type="InterPro" id="IPR001845">
    <property type="entry name" value="HTH_ArsR_DNA-bd_dom"/>
</dbReference>
<name>A9WLG4_RENSM</name>
<dbReference type="EMBL" id="CP000910">
    <property type="protein sequence ID" value="ABY21924.1"/>
    <property type="molecule type" value="Genomic_DNA"/>
</dbReference>
<dbReference type="InterPro" id="IPR023393">
    <property type="entry name" value="START-like_dom_sf"/>
</dbReference>
<dbReference type="InterPro" id="IPR036388">
    <property type="entry name" value="WH-like_DNA-bd_sf"/>
</dbReference>
<protein>
    <submittedName>
        <fullName evidence="3">Transcriptional regulator, ArsR family</fullName>
    </submittedName>
</protein>
<dbReference type="AlphaFoldDB" id="A9WLG4"/>
<dbReference type="PRINTS" id="PR00778">
    <property type="entry name" value="HTHARSR"/>
</dbReference>
<dbReference type="SUPFAM" id="SSF55961">
    <property type="entry name" value="Bet v1-like"/>
    <property type="match status" value="1"/>
</dbReference>
<comment type="similarity">
    <text evidence="1">Belongs to the AHA1 family.</text>
</comment>
<dbReference type="Gene3D" id="1.10.10.10">
    <property type="entry name" value="Winged helix-like DNA-binding domain superfamily/Winged helix DNA-binding domain"/>
    <property type="match status" value="1"/>
</dbReference>
<dbReference type="Proteomes" id="UP000002007">
    <property type="component" value="Chromosome"/>
</dbReference>
<keyword evidence="4" id="KW-1185">Reference proteome</keyword>
<feature type="domain" description="HTH arsR-type" evidence="2">
    <location>
        <begin position="25"/>
        <end position="119"/>
    </location>
</feature>
<dbReference type="InterPro" id="IPR036390">
    <property type="entry name" value="WH_DNA-bd_sf"/>
</dbReference>
<dbReference type="HOGENOM" id="CLU_094111_0_0_11"/>
<dbReference type="Gene3D" id="3.30.530.20">
    <property type="match status" value="1"/>
</dbReference>
<dbReference type="CDD" id="cd00090">
    <property type="entry name" value="HTH_ARSR"/>
    <property type="match status" value="1"/>
</dbReference>
<dbReference type="PROSITE" id="PS50987">
    <property type="entry name" value="HTH_ARSR_2"/>
    <property type="match status" value="1"/>
</dbReference>
<dbReference type="Pfam" id="PF08327">
    <property type="entry name" value="AHSA1"/>
    <property type="match status" value="1"/>
</dbReference>
<dbReference type="CDD" id="cd08893">
    <property type="entry name" value="SRPBCC_CalC_Aha1-like_GntR-HTH"/>
    <property type="match status" value="1"/>
</dbReference>
<dbReference type="Pfam" id="PF12840">
    <property type="entry name" value="HTH_20"/>
    <property type="match status" value="1"/>
</dbReference>
<evidence type="ECO:0000313" key="4">
    <source>
        <dbReference type="Proteomes" id="UP000002007"/>
    </source>
</evidence>
<dbReference type="SUPFAM" id="SSF46785">
    <property type="entry name" value="Winged helix' DNA-binding domain"/>
    <property type="match status" value="1"/>
</dbReference>
<dbReference type="InterPro" id="IPR013538">
    <property type="entry name" value="ASHA1/2-like_C"/>
</dbReference>
<dbReference type="PANTHER" id="PTHR38600">
    <property type="entry name" value="TRANSCRIPTIONAL REGULATORY PROTEIN"/>
    <property type="match status" value="1"/>
</dbReference>
<dbReference type="GO" id="GO:0003700">
    <property type="term" value="F:DNA-binding transcription factor activity"/>
    <property type="evidence" value="ECO:0007669"/>
    <property type="project" value="InterPro"/>
</dbReference>
<gene>
    <name evidence="3" type="ordered locus">RSal33209_0168</name>
</gene>
<dbReference type="eggNOG" id="COG0640">
    <property type="taxonomic scope" value="Bacteria"/>
</dbReference>
<proteinExistence type="inferred from homology"/>
<reference evidence="4" key="1">
    <citation type="journal article" date="2008" name="J. Bacteriol.">
        <title>Genome sequence of the fish pathogen Renibacterium salmoninarum suggests reductive evolution away from an environmental Arthrobacter ancestor.</title>
        <authorList>
            <person name="Wiens G.D."/>
            <person name="Rockey D.D."/>
            <person name="Wu Z."/>
            <person name="Chang J."/>
            <person name="Levy R."/>
            <person name="Crane S."/>
            <person name="Chen D.S."/>
            <person name="Capri G.R."/>
            <person name="Burnett J.R."/>
            <person name="Sudheesh P.S."/>
            <person name="Schipma M.J."/>
            <person name="Burd H."/>
            <person name="Bhattacharyya A."/>
            <person name="Rhodes L.D."/>
            <person name="Kaul R."/>
            <person name="Strom M.S."/>
        </authorList>
    </citation>
    <scope>NUCLEOTIDE SEQUENCE [LARGE SCALE GENOMIC DNA]</scope>
    <source>
        <strain evidence="4">ATCC 33209 / DSM 20767 / JCM 11484 / NBRC 15589 / NCIMB 2235</strain>
    </source>
</reference>
<accession>A9WLG4</accession>
<dbReference type="SMART" id="SM00418">
    <property type="entry name" value="HTH_ARSR"/>
    <property type="match status" value="1"/>
</dbReference>
<dbReference type="NCBIfam" id="NF033788">
    <property type="entry name" value="HTH_metalloreg"/>
    <property type="match status" value="1"/>
</dbReference>
<dbReference type="InterPro" id="IPR011991">
    <property type="entry name" value="ArsR-like_HTH"/>
</dbReference>
<dbReference type="eggNOG" id="COG3832">
    <property type="taxonomic scope" value="Bacteria"/>
</dbReference>
<evidence type="ECO:0000259" key="2">
    <source>
        <dbReference type="PROSITE" id="PS50987"/>
    </source>
</evidence>